<dbReference type="Proteomes" id="UP001498476">
    <property type="component" value="Unassembled WGS sequence"/>
</dbReference>
<keyword evidence="1" id="KW-0812">Transmembrane</keyword>
<evidence type="ECO:0000313" key="3">
    <source>
        <dbReference type="Proteomes" id="UP001498476"/>
    </source>
</evidence>
<evidence type="ECO:0000256" key="1">
    <source>
        <dbReference type="SAM" id="Phobius"/>
    </source>
</evidence>
<comment type="caution">
    <text evidence="2">The sequence shown here is derived from an EMBL/GenBank/DDBJ whole genome shotgun (WGS) entry which is preliminary data.</text>
</comment>
<feature type="transmembrane region" description="Helical" evidence="1">
    <location>
        <begin position="93"/>
        <end position="115"/>
    </location>
</feature>
<accession>A0ABR1HS37</accession>
<proteinExistence type="predicted"/>
<protein>
    <submittedName>
        <fullName evidence="2">Uncharacterized protein</fullName>
    </submittedName>
</protein>
<feature type="transmembrane region" description="Helical" evidence="1">
    <location>
        <begin position="259"/>
        <end position="279"/>
    </location>
</feature>
<feature type="transmembrane region" description="Helical" evidence="1">
    <location>
        <begin position="23"/>
        <end position="44"/>
    </location>
</feature>
<evidence type="ECO:0000313" key="2">
    <source>
        <dbReference type="EMBL" id="KAK7424028.1"/>
    </source>
</evidence>
<keyword evidence="1" id="KW-1133">Transmembrane helix</keyword>
<feature type="transmembrane region" description="Helical" evidence="1">
    <location>
        <begin position="136"/>
        <end position="160"/>
    </location>
</feature>
<gene>
    <name evidence="2" type="ORF">QQX98_000638</name>
</gene>
<sequence>METKTLWTLSKQPLPGPDSKADAVFVFIWWVCSACLAYGFHFLAHKPSPTWPEFRFIGLGTILLFFSYCGVVFDRFLHTYHVAAPYGYILFPAIWEFFHIGSTNLILWGTYTLVWREVESRFAKRTQGFLWFAAKFVNLLVFIVSLFYTILNLVLSIVWMVFVNLNAIGDIATKRNDFELAMATLFFGCSLLTAGVAAAANWRASHLNGKIRKASFPTRGILFLATVLLLARYIVQLALVAQVYRGVAKRQDQVLVKDISYGLISILQLAAMAFIAWSVTQGFDMGSNDAELVGSDIRQDVLTKLQDKTNSGRTQSPRFEDLLKEVEENLEAILDRGPLSSSLSMDRDDKRRAARECIAYLRAQYGELDPKEGKDYSSLGSRNPSALSSILRMSGFRTPSNSDIGMENMTPGGMPRVKSREMLRRFTSGQHAPLPE</sequence>
<feature type="transmembrane region" description="Helical" evidence="1">
    <location>
        <begin position="180"/>
        <end position="200"/>
    </location>
</feature>
<dbReference type="EMBL" id="JAZAVJ010000006">
    <property type="protein sequence ID" value="KAK7424028.1"/>
    <property type="molecule type" value="Genomic_DNA"/>
</dbReference>
<feature type="transmembrane region" description="Helical" evidence="1">
    <location>
        <begin position="56"/>
        <end position="73"/>
    </location>
</feature>
<organism evidence="2 3">
    <name type="scientific">Neonectria punicea</name>
    <dbReference type="NCBI Taxonomy" id="979145"/>
    <lineage>
        <taxon>Eukaryota</taxon>
        <taxon>Fungi</taxon>
        <taxon>Dikarya</taxon>
        <taxon>Ascomycota</taxon>
        <taxon>Pezizomycotina</taxon>
        <taxon>Sordariomycetes</taxon>
        <taxon>Hypocreomycetidae</taxon>
        <taxon>Hypocreales</taxon>
        <taxon>Nectriaceae</taxon>
        <taxon>Neonectria</taxon>
    </lineage>
</organism>
<keyword evidence="3" id="KW-1185">Reference proteome</keyword>
<name>A0ABR1HS37_9HYPO</name>
<keyword evidence="1" id="KW-0472">Membrane</keyword>
<reference evidence="2 3" key="1">
    <citation type="journal article" date="2025" name="Microbiol. Resour. Announc.">
        <title>Draft genome sequences for Neonectria magnoliae and Neonectria punicea, canker pathogens of Liriodendron tulipifera and Acer saccharum in West Virginia.</title>
        <authorList>
            <person name="Petronek H.M."/>
            <person name="Kasson M.T."/>
            <person name="Metheny A.M."/>
            <person name="Stauder C.M."/>
            <person name="Lovett B."/>
            <person name="Lynch S.C."/>
            <person name="Garnas J.R."/>
            <person name="Kasson L.R."/>
            <person name="Stajich J.E."/>
        </authorList>
    </citation>
    <scope>NUCLEOTIDE SEQUENCE [LARGE SCALE GENOMIC DNA]</scope>
    <source>
        <strain evidence="2 3">NRRL 64653</strain>
    </source>
</reference>
<feature type="transmembrane region" description="Helical" evidence="1">
    <location>
        <begin position="221"/>
        <end position="239"/>
    </location>
</feature>